<proteinExistence type="predicted"/>
<name>A0A1X6ZW66_9RHOB</name>
<organism evidence="2 3">
    <name type="scientific">Roseovarius albus</name>
    <dbReference type="NCBI Taxonomy" id="1247867"/>
    <lineage>
        <taxon>Bacteria</taxon>
        <taxon>Pseudomonadati</taxon>
        <taxon>Pseudomonadota</taxon>
        <taxon>Alphaproteobacteria</taxon>
        <taxon>Rhodobacterales</taxon>
        <taxon>Roseobacteraceae</taxon>
        <taxon>Roseovarius</taxon>
    </lineage>
</organism>
<evidence type="ECO:0000313" key="3">
    <source>
        <dbReference type="Proteomes" id="UP000193061"/>
    </source>
</evidence>
<gene>
    <name evidence="2" type="ORF">ROA7450_03319</name>
</gene>
<dbReference type="Proteomes" id="UP000193061">
    <property type="component" value="Unassembled WGS sequence"/>
</dbReference>
<accession>A0A1X6ZW66</accession>
<protein>
    <submittedName>
        <fullName evidence="2">Uncharacterized protein</fullName>
    </submittedName>
</protein>
<sequence length="71" mass="8314">MQDNRKPSQRRSVPEQLMGKREALFHLLRTPMRTATSKAVPAEPRQPRQVPKEKQQAKAQIVQTDDFIFRD</sequence>
<dbReference type="AlphaFoldDB" id="A0A1X6ZW66"/>
<keyword evidence="3" id="KW-1185">Reference proteome</keyword>
<dbReference type="EMBL" id="FWFX01000012">
    <property type="protein sequence ID" value="SLN63411.1"/>
    <property type="molecule type" value="Genomic_DNA"/>
</dbReference>
<evidence type="ECO:0000313" key="2">
    <source>
        <dbReference type="EMBL" id="SLN63411.1"/>
    </source>
</evidence>
<reference evidence="2 3" key="1">
    <citation type="submission" date="2017-03" db="EMBL/GenBank/DDBJ databases">
        <authorList>
            <person name="Afonso C.L."/>
            <person name="Miller P.J."/>
            <person name="Scott M.A."/>
            <person name="Spackman E."/>
            <person name="Goraichik I."/>
            <person name="Dimitrov K.M."/>
            <person name="Suarez D.L."/>
            <person name="Swayne D.E."/>
        </authorList>
    </citation>
    <scope>NUCLEOTIDE SEQUENCE [LARGE SCALE GENOMIC DNA]</scope>
    <source>
        <strain evidence="2 3">CECT 7450</strain>
    </source>
</reference>
<evidence type="ECO:0000256" key="1">
    <source>
        <dbReference type="SAM" id="MobiDB-lite"/>
    </source>
</evidence>
<feature type="region of interest" description="Disordered" evidence="1">
    <location>
        <begin position="32"/>
        <end position="71"/>
    </location>
</feature>